<evidence type="ECO:0000313" key="1">
    <source>
        <dbReference type="EMBL" id="CAL1399369.1"/>
    </source>
</evidence>
<dbReference type="AlphaFoldDB" id="A0AAV2FN46"/>
<evidence type="ECO:0000313" key="2">
    <source>
        <dbReference type="Proteomes" id="UP001497516"/>
    </source>
</evidence>
<dbReference type="Proteomes" id="UP001497516">
    <property type="component" value="Chromosome 7"/>
</dbReference>
<protein>
    <recommendedName>
        <fullName evidence="3">Secreted protein</fullName>
    </recommendedName>
</protein>
<organism evidence="1 2">
    <name type="scientific">Linum trigynum</name>
    <dbReference type="NCBI Taxonomy" id="586398"/>
    <lineage>
        <taxon>Eukaryota</taxon>
        <taxon>Viridiplantae</taxon>
        <taxon>Streptophyta</taxon>
        <taxon>Embryophyta</taxon>
        <taxon>Tracheophyta</taxon>
        <taxon>Spermatophyta</taxon>
        <taxon>Magnoliopsida</taxon>
        <taxon>eudicotyledons</taxon>
        <taxon>Gunneridae</taxon>
        <taxon>Pentapetalae</taxon>
        <taxon>rosids</taxon>
        <taxon>fabids</taxon>
        <taxon>Malpighiales</taxon>
        <taxon>Linaceae</taxon>
        <taxon>Linum</taxon>
    </lineage>
</organism>
<gene>
    <name evidence="1" type="ORF">LTRI10_LOCUS39560</name>
</gene>
<evidence type="ECO:0008006" key="3">
    <source>
        <dbReference type="Google" id="ProtNLM"/>
    </source>
</evidence>
<accession>A0AAV2FN46</accession>
<proteinExistence type="predicted"/>
<keyword evidence="2" id="KW-1185">Reference proteome</keyword>
<sequence length="92" mass="10466">MRTTSFVVALTKSVFQVARNSSEVDWSVTFVSRCFVAFFFQFRCRLWFSSIGRSEKVVDEGKRWSSGSRSSIGGVGKSFPATADGKRFWYVK</sequence>
<dbReference type="EMBL" id="OZ034820">
    <property type="protein sequence ID" value="CAL1399369.1"/>
    <property type="molecule type" value="Genomic_DNA"/>
</dbReference>
<reference evidence="1 2" key="1">
    <citation type="submission" date="2024-04" db="EMBL/GenBank/DDBJ databases">
        <authorList>
            <person name="Fracassetti M."/>
        </authorList>
    </citation>
    <scope>NUCLEOTIDE SEQUENCE [LARGE SCALE GENOMIC DNA]</scope>
</reference>
<name>A0AAV2FN46_9ROSI</name>